<keyword evidence="3" id="KW-1133">Transmembrane helix</keyword>
<accession>A0A1Y2GFJ3</accession>
<evidence type="ECO:0000259" key="4">
    <source>
        <dbReference type="PROSITE" id="PS50127"/>
    </source>
</evidence>
<feature type="transmembrane region" description="Helical" evidence="3">
    <location>
        <begin position="343"/>
        <end position="363"/>
    </location>
</feature>
<feature type="region of interest" description="Disordered" evidence="2">
    <location>
        <begin position="196"/>
        <end position="216"/>
    </location>
</feature>
<dbReference type="InterPro" id="IPR016135">
    <property type="entry name" value="UBQ-conjugating_enzyme/RWD"/>
</dbReference>
<dbReference type="OrthoDB" id="1158011at2759"/>
<dbReference type="SMART" id="SM00212">
    <property type="entry name" value="UBCc"/>
    <property type="match status" value="1"/>
</dbReference>
<dbReference type="InterPro" id="IPR000608">
    <property type="entry name" value="UBC"/>
</dbReference>
<dbReference type="PROSITE" id="PS50127">
    <property type="entry name" value="UBC_2"/>
    <property type="match status" value="1"/>
</dbReference>
<dbReference type="FunFam" id="3.10.110.10:FF:000086">
    <property type="entry name" value="Ubiquitin-conjugating enzyme E2 J1"/>
    <property type="match status" value="1"/>
</dbReference>
<dbReference type="STRING" id="64571.A0A1Y2GFJ3"/>
<feature type="compositionally biased region" description="Polar residues" evidence="2">
    <location>
        <begin position="295"/>
        <end position="305"/>
    </location>
</feature>
<organism evidence="5 6">
    <name type="scientific">Lobosporangium transversale</name>
    <dbReference type="NCBI Taxonomy" id="64571"/>
    <lineage>
        <taxon>Eukaryota</taxon>
        <taxon>Fungi</taxon>
        <taxon>Fungi incertae sedis</taxon>
        <taxon>Mucoromycota</taxon>
        <taxon>Mortierellomycotina</taxon>
        <taxon>Mortierellomycetes</taxon>
        <taxon>Mortierellales</taxon>
        <taxon>Mortierellaceae</taxon>
        <taxon>Lobosporangium</taxon>
    </lineage>
</organism>
<dbReference type="GeneID" id="33566919"/>
<dbReference type="RefSeq" id="XP_021878836.1">
    <property type="nucleotide sequence ID" value="XM_022025075.1"/>
</dbReference>
<feature type="compositionally biased region" description="Polar residues" evidence="2">
    <location>
        <begin position="263"/>
        <end position="285"/>
    </location>
</feature>
<gene>
    <name evidence="5" type="ORF">BCR41DRAFT_358631</name>
</gene>
<keyword evidence="3" id="KW-0472">Membrane</keyword>
<comment type="caution">
    <text evidence="5">The sequence shown here is derived from an EMBL/GenBank/DDBJ whole genome shotgun (WGS) entry which is preliminary data.</text>
</comment>
<protein>
    <submittedName>
        <fullName evidence="5">Ubiquitin-conjugating enzyme/RWD-like protein</fullName>
    </submittedName>
</protein>
<keyword evidence="6" id="KW-1185">Reference proteome</keyword>
<evidence type="ECO:0000313" key="5">
    <source>
        <dbReference type="EMBL" id="ORZ09383.1"/>
    </source>
</evidence>
<sequence>MASLAGITAQYNKKSSAVKRIMQEARELAREPSTDFAANPLETDIFEWHFTIRGPEDTEFEGGLYHGRILLPNNYPFAPPSLMFLTPNGRFELHKKVCLSITGYHPEYWQPAWGIRTVLVAVMGFLPTESKGAIGGLDTSVEARKALAIKSRTWSCPTCQSENISILPDVAPENAVKASLKADELPPEFSFGYEADKKKQAEESDSNNNTNKNEACEDKGNLAESAVEYLPSPSSTGFTPTMSDDIQSSRPAIELESTVRPMHQSSIQQQQGPSAGVQSSSNVPQGLSRPLTPVTGASSSSTTTEIRARTGAATSQSQTQILEHLQAPAQARAQNNRRTESGIPVWLDTLIFIFGGLLVAMVIRKFI</sequence>
<dbReference type="InParanoid" id="A0A1Y2GFJ3"/>
<dbReference type="AlphaFoldDB" id="A0A1Y2GFJ3"/>
<dbReference type="Gene3D" id="3.10.110.10">
    <property type="entry name" value="Ubiquitin Conjugating Enzyme"/>
    <property type="match status" value="1"/>
</dbReference>
<feature type="region of interest" description="Disordered" evidence="2">
    <location>
        <begin position="258"/>
        <end position="318"/>
    </location>
</feature>
<dbReference type="EMBL" id="MCFF01000034">
    <property type="protein sequence ID" value="ORZ09383.1"/>
    <property type="molecule type" value="Genomic_DNA"/>
</dbReference>
<evidence type="ECO:0000313" key="6">
    <source>
        <dbReference type="Proteomes" id="UP000193648"/>
    </source>
</evidence>
<evidence type="ECO:0000256" key="1">
    <source>
        <dbReference type="ARBA" id="ARBA00022786"/>
    </source>
</evidence>
<dbReference type="Pfam" id="PF00179">
    <property type="entry name" value="UQ_con"/>
    <property type="match status" value="1"/>
</dbReference>
<keyword evidence="1" id="KW-0833">Ubl conjugation pathway</keyword>
<evidence type="ECO:0000256" key="2">
    <source>
        <dbReference type="SAM" id="MobiDB-lite"/>
    </source>
</evidence>
<dbReference type="CDD" id="cd23799">
    <property type="entry name" value="UBCc_UBE2J"/>
    <property type="match status" value="1"/>
</dbReference>
<evidence type="ECO:0000256" key="3">
    <source>
        <dbReference type="SAM" id="Phobius"/>
    </source>
</evidence>
<dbReference type="Proteomes" id="UP000193648">
    <property type="component" value="Unassembled WGS sequence"/>
</dbReference>
<reference evidence="5 6" key="1">
    <citation type="submission" date="2016-07" db="EMBL/GenBank/DDBJ databases">
        <title>Pervasive Adenine N6-methylation of Active Genes in Fungi.</title>
        <authorList>
            <consortium name="DOE Joint Genome Institute"/>
            <person name="Mondo S.J."/>
            <person name="Dannebaum R.O."/>
            <person name="Kuo R.C."/>
            <person name="Labutti K."/>
            <person name="Haridas S."/>
            <person name="Kuo A."/>
            <person name="Salamov A."/>
            <person name="Ahrendt S.R."/>
            <person name="Lipzen A."/>
            <person name="Sullivan W."/>
            <person name="Andreopoulos W.B."/>
            <person name="Clum A."/>
            <person name="Lindquist E."/>
            <person name="Daum C."/>
            <person name="Ramamoorthy G.K."/>
            <person name="Gryganskyi A."/>
            <person name="Culley D."/>
            <person name="Magnuson J.K."/>
            <person name="James T.Y."/>
            <person name="O'Malley M.A."/>
            <person name="Stajich J.E."/>
            <person name="Spatafora J.W."/>
            <person name="Visel A."/>
            <person name="Grigoriev I.V."/>
        </authorList>
    </citation>
    <scope>NUCLEOTIDE SEQUENCE [LARGE SCALE GENOMIC DNA]</scope>
    <source>
        <strain evidence="5 6">NRRL 3116</strain>
    </source>
</reference>
<dbReference type="InterPro" id="IPR050113">
    <property type="entry name" value="Ub_conjugating_enzyme"/>
</dbReference>
<feature type="domain" description="UBC core" evidence="4">
    <location>
        <begin position="16"/>
        <end position="176"/>
    </location>
</feature>
<keyword evidence="3" id="KW-0812">Transmembrane</keyword>
<dbReference type="SUPFAM" id="SSF54495">
    <property type="entry name" value="UBC-like"/>
    <property type="match status" value="1"/>
</dbReference>
<name>A0A1Y2GFJ3_9FUNG</name>
<dbReference type="PANTHER" id="PTHR24067">
    <property type="entry name" value="UBIQUITIN-CONJUGATING ENZYME E2"/>
    <property type="match status" value="1"/>
</dbReference>
<proteinExistence type="predicted"/>